<reference evidence="1" key="2">
    <citation type="submission" date="2023-03" db="EMBL/GenBank/DDBJ databases">
        <authorList>
            <person name="Inwood S.N."/>
            <person name="Skelly J.G."/>
            <person name="Guhlin J."/>
            <person name="Harrop T.W.R."/>
            <person name="Goldson S.G."/>
            <person name="Dearden P.K."/>
        </authorList>
    </citation>
    <scope>NUCLEOTIDE SEQUENCE</scope>
    <source>
        <strain evidence="1">Irish</strain>
        <tissue evidence="1">Whole body</tissue>
    </source>
</reference>
<evidence type="ECO:0000313" key="1">
    <source>
        <dbReference type="EMBL" id="KAK0160243.1"/>
    </source>
</evidence>
<accession>A0AA39F1I5</accession>
<protein>
    <submittedName>
        <fullName evidence="1">Uncharacterized protein</fullName>
    </submittedName>
</protein>
<name>A0AA39F1I5_9HYME</name>
<proteinExistence type="predicted"/>
<reference evidence="1" key="1">
    <citation type="journal article" date="2023" name="bioRxiv">
        <title>Scaffold-level genome assemblies of two parasitoid biocontrol wasps reveal the parthenogenesis mechanism and an associated novel virus.</title>
        <authorList>
            <person name="Inwood S."/>
            <person name="Skelly J."/>
            <person name="Guhlin J."/>
            <person name="Harrop T."/>
            <person name="Goldson S."/>
            <person name="Dearden P."/>
        </authorList>
    </citation>
    <scope>NUCLEOTIDE SEQUENCE</scope>
    <source>
        <strain evidence="1">Irish</strain>
        <tissue evidence="1">Whole body</tissue>
    </source>
</reference>
<organism evidence="1 2">
    <name type="scientific">Microctonus aethiopoides</name>
    <dbReference type="NCBI Taxonomy" id="144406"/>
    <lineage>
        <taxon>Eukaryota</taxon>
        <taxon>Metazoa</taxon>
        <taxon>Ecdysozoa</taxon>
        <taxon>Arthropoda</taxon>
        <taxon>Hexapoda</taxon>
        <taxon>Insecta</taxon>
        <taxon>Pterygota</taxon>
        <taxon>Neoptera</taxon>
        <taxon>Endopterygota</taxon>
        <taxon>Hymenoptera</taxon>
        <taxon>Apocrita</taxon>
        <taxon>Ichneumonoidea</taxon>
        <taxon>Braconidae</taxon>
        <taxon>Euphorinae</taxon>
        <taxon>Microctonus</taxon>
    </lineage>
</organism>
<dbReference type="AlphaFoldDB" id="A0AA39F1I5"/>
<evidence type="ECO:0000313" key="2">
    <source>
        <dbReference type="Proteomes" id="UP001168990"/>
    </source>
</evidence>
<keyword evidence="2" id="KW-1185">Reference proteome</keyword>
<sequence length="117" mass="13564">MINHLVEEGSVARRTQNGDSFRRNASLAPFKKNSAVNMKKVKHVKTFLLNISKMESHYCREKTAKQYRDLVYTAFEEPKKDQCDIGFGLKNGNIAQDIYDFHIENKNIARRGKDNDK</sequence>
<dbReference type="EMBL" id="JAQQBS010001423">
    <property type="protein sequence ID" value="KAK0160243.1"/>
    <property type="molecule type" value="Genomic_DNA"/>
</dbReference>
<gene>
    <name evidence="1" type="ORF">PV328_007671</name>
</gene>
<comment type="caution">
    <text evidence="1">The sequence shown here is derived from an EMBL/GenBank/DDBJ whole genome shotgun (WGS) entry which is preliminary data.</text>
</comment>
<dbReference type="Proteomes" id="UP001168990">
    <property type="component" value="Unassembled WGS sequence"/>
</dbReference>